<dbReference type="Proteomes" id="UP000537592">
    <property type="component" value="Unassembled WGS sequence"/>
</dbReference>
<reference evidence="1 2" key="1">
    <citation type="submission" date="2020-08" db="EMBL/GenBank/DDBJ databases">
        <title>Genomic Encyclopedia of Type Strains, Phase IV (KMG-IV): sequencing the most valuable type-strain genomes for metagenomic binning, comparative biology and taxonomic classification.</title>
        <authorList>
            <person name="Goeker M."/>
        </authorList>
    </citation>
    <scope>NUCLEOTIDE SEQUENCE [LARGE SCALE GENOMIC DNA]</scope>
    <source>
        <strain evidence="1 2">DSM 28760</strain>
    </source>
</reference>
<evidence type="ECO:0000313" key="2">
    <source>
        <dbReference type="Proteomes" id="UP000537592"/>
    </source>
</evidence>
<dbReference type="EMBL" id="JACICC010000004">
    <property type="protein sequence ID" value="MBB3809857.1"/>
    <property type="molecule type" value="Genomic_DNA"/>
</dbReference>
<proteinExistence type="predicted"/>
<sequence>MVTLLAESARRSRGFEALFQIFVDSSGQEN</sequence>
<protein>
    <submittedName>
        <fullName evidence="1">Uncharacterized protein</fullName>
    </submittedName>
</protein>
<organism evidence="1 2">
    <name type="scientific">Pseudochelatococcus contaminans</name>
    <dbReference type="NCBI Taxonomy" id="1538103"/>
    <lineage>
        <taxon>Bacteria</taxon>
        <taxon>Pseudomonadati</taxon>
        <taxon>Pseudomonadota</taxon>
        <taxon>Alphaproteobacteria</taxon>
        <taxon>Hyphomicrobiales</taxon>
        <taxon>Chelatococcaceae</taxon>
        <taxon>Pseudochelatococcus</taxon>
    </lineage>
</organism>
<evidence type="ECO:0000313" key="1">
    <source>
        <dbReference type="EMBL" id="MBB3809857.1"/>
    </source>
</evidence>
<dbReference type="AlphaFoldDB" id="A0A7W6EHL1"/>
<name>A0A7W6EHL1_9HYPH</name>
<comment type="caution">
    <text evidence="1">The sequence shown here is derived from an EMBL/GenBank/DDBJ whole genome shotgun (WGS) entry which is preliminary data.</text>
</comment>
<gene>
    <name evidence="1" type="ORF">FHS81_001945</name>
</gene>
<accession>A0A7W6EHL1</accession>
<keyword evidence="2" id="KW-1185">Reference proteome</keyword>